<dbReference type="PROSITE" id="PS50853">
    <property type="entry name" value="FN3"/>
    <property type="match status" value="3"/>
</dbReference>
<dbReference type="Pfam" id="PF00041">
    <property type="entry name" value="fn3"/>
    <property type="match status" value="2"/>
</dbReference>
<dbReference type="CDD" id="cd00063">
    <property type="entry name" value="FN3"/>
    <property type="match status" value="3"/>
</dbReference>
<feature type="domain" description="Fibronectin type-III" evidence="4">
    <location>
        <begin position="542"/>
        <end position="636"/>
    </location>
</feature>
<protein>
    <submittedName>
        <fullName evidence="6">Fibronectin type-III domain-containing protein</fullName>
    </submittedName>
</protein>
<evidence type="ECO:0000313" key="5">
    <source>
        <dbReference type="Proteomes" id="UP000887574"/>
    </source>
</evidence>
<dbReference type="InterPro" id="IPR013783">
    <property type="entry name" value="Ig-like_fold"/>
</dbReference>
<organism evidence="5 6">
    <name type="scientific">Ditylenchus dipsaci</name>
    <dbReference type="NCBI Taxonomy" id="166011"/>
    <lineage>
        <taxon>Eukaryota</taxon>
        <taxon>Metazoa</taxon>
        <taxon>Ecdysozoa</taxon>
        <taxon>Nematoda</taxon>
        <taxon>Chromadorea</taxon>
        <taxon>Rhabditida</taxon>
        <taxon>Tylenchina</taxon>
        <taxon>Tylenchomorpha</taxon>
        <taxon>Sphaerularioidea</taxon>
        <taxon>Anguinidae</taxon>
        <taxon>Anguininae</taxon>
        <taxon>Ditylenchus</taxon>
    </lineage>
</organism>
<accession>A0A915CYF8</accession>
<feature type="domain" description="Fibronectin type-III" evidence="4">
    <location>
        <begin position="440"/>
        <end position="541"/>
    </location>
</feature>
<keyword evidence="3" id="KW-1133">Transmembrane helix</keyword>
<keyword evidence="1" id="KW-0677">Repeat</keyword>
<dbReference type="InterPro" id="IPR050964">
    <property type="entry name" value="Striated_Muscle_Regulatory"/>
</dbReference>
<feature type="transmembrane region" description="Helical" evidence="3">
    <location>
        <begin position="805"/>
        <end position="827"/>
    </location>
</feature>
<evidence type="ECO:0000256" key="2">
    <source>
        <dbReference type="SAM" id="MobiDB-lite"/>
    </source>
</evidence>
<keyword evidence="3" id="KW-0472">Membrane</keyword>
<dbReference type="InterPro" id="IPR036116">
    <property type="entry name" value="FN3_sf"/>
</dbReference>
<feature type="compositionally biased region" description="Low complexity" evidence="2">
    <location>
        <begin position="208"/>
        <end position="224"/>
    </location>
</feature>
<dbReference type="Gene3D" id="2.60.40.10">
    <property type="entry name" value="Immunoglobulins"/>
    <property type="match status" value="5"/>
</dbReference>
<dbReference type="PANTHER" id="PTHR13817">
    <property type="entry name" value="TITIN"/>
    <property type="match status" value="1"/>
</dbReference>
<evidence type="ECO:0000313" key="6">
    <source>
        <dbReference type="WBParaSite" id="jg13602"/>
    </source>
</evidence>
<feature type="domain" description="Fibronectin type-III" evidence="4">
    <location>
        <begin position="350"/>
        <end position="436"/>
    </location>
</feature>
<feature type="region of interest" description="Disordered" evidence="2">
    <location>
        <begin position="202"/>
        <end position="224"/>
    </location>
</feature>
<dbReference type="WBParaSite" id="jg13602">
    <property type="protein sequence ID" value="jg13602"/>
    <property type="gene ID" value="jg13602"/>
</dbReference>
<dbReference type="Proteomes" id="UP000887574">
    <property type="component" value="Unplaced"/>
</dbReference>
<proteinExistence type="predicted"/>
<evidence type="ECO:0000256" key="1">
    <source>
        <dbReference type="ARBA" id="ARBA00022737"/>
    </source>
</evidence>
<dbReference type="AlphaFoldDB" id="A0A915CYF8"/>
<keyword evidence="5" id="KW-1185">Reference proteome</keyword>
<sequence length="829" mass="91916">MLTADFISVILEMCDFSRATPNIYNPIPNECYSNTFANINGLQSNREYRFRLAATSSHGEIIRSDYVSVKTHKDRYENAAYYNNNQASNYQQHAHPQQQYAPPQEARVPTPTQLQRLYDDDEVVEIGWKYHGRDYENVSYVVEAASLCSTQEDSKQDWRVCYKGTSTRAAIQDSNLCLFRVQSVNTKRQAASSWSDTLMVKRHAQRNQQTSTKQSTKVQQQTQQSTPVPAVKLVCSTPKFSQIKAHSAKVTWKAVPDPTINRKEQQANELSDVTVASPTNSLIYELQRVDKHPMIIYSGNEFEYELKNLRPVEHIQVRLRAILLDAEGKRQEGEWSAVGFACTLCDVSSPPLNLQVQQSSSDSPTTSNPNPKKQSMTLGWEAPAQINGSSIQDSSETTFTITKLAPAEHYIFHVVAVNEAGISEKSNEVEYESPASVPDTPEHVTAEPISTSEIRLNWSLAKANGSEMLNYVITVYKIVPVEGQKSQKLEVDELMVEPEEDSVLVNGLETETSYEFTIEAENAIGKSSKERIRSATLSPPPEPPILSLSQAAANTLKLKWTPFASTSTAAYYYLEKENENGTFSPVYEGELRTAKVKGLKERSVHQFRIRAALGRGVMLGAWSSTYAFNTIRQPPNGIKTAPVVTELSPGVFQVEWSPVRCAIGGAEEESSLVYRLQTSSKLGRDKTGALEPWKTVYEGPSTMCTLPLAGASTTRQAQEESVSVPSPIAVLSTIRTPTDLSPKKRAKPNASAQGVNGPRTAAGGVLGRQMSSTSSTGPHHKVSLYRKLKKFASWLKKTISEKDCALIVLAIFVFLAVGIAVFLNSYYEF</sequence>
<feature type="region of interest" description="Disordered" evidence="2">
    <location>
        <begin position="353"/>
        <end position="376"/>
    </location>
</feature>
<keyword evidence="3" id="KW-0812">Transmembrane</keyword>
<feature type="compositionally biased region" description="Low complexity" evidence="2">
    <location>
        <begin position="359"/>
        <end position="371"/>
    </location>
</feature>
<dbReference type="SUPFAM" id="SSF49265">
    <property type="entry name" value="Fibronectin type III"/>
    <property type="match status" value="4"/>
</dbReference>
<feature type="region of interest" description="Disordered" evidence="2">
    <location>
        <begin position="739"/>
        <end position="778"/>
    </location>
</feature>
<dbReference type="PANTHER" id="PTHR13817:SF73">
    <property type="entry name" value="FIBRONECTIN TYPE-III DOMAIN-CONTAINING PROTEIN"/>
    <property type="match status" value="1"/>
</dbReference>
<evidence type="ECO:0000256" key="3">
    <source>
        <dbReference type="SAM" id="Phobius"/>
    </source>
</evidence>
<evidence type="ECO:0000259" key="4">
    <source>
        <dbReference type="PROSITE" id="PS50853"/>
    </source>
</evidence>
<dbReference type="SMART" id="SM00060">
    <property type="entry name" value="FN3"/>
    <property type="match status" value="4"/>
</dbReference>
<dbReference type="InterPro" id="IPR003961">
    <property type="entry name" value="FN3_dom"/>
</dbReference>
<reference evidence="6" key="1">
    <citation type="submission" date="2022-11" db="UniProtKB">
        <authorList>
            <consortium name="WormBaseParasite"/>
        </authorList>
    </citation>
    <scope>IDENTIFICATION</scope>
</reference>
<name>A0A915CYF8_9BILA</name>